<dbReference type="Proteomes" id="UP000198707">
    <property type="component" value="Unassembled WGS sequence"/>
</dbReference>
<evidence type="ECO:0000256" key="2">
    <source>
        <dbReference type="ARBA" id="ARBA00022801"/>
    </source>
</evidence>
<dbReference type="CDD" id="cd03443">
    <property type="entry name" value="PaaI_thioesterase"/>
    <property type="match status" value="1"/>
</dbReference>
<dbReference type="PANTHER" id="PTHR21660">
    <property type="entry name" value="THIOESTERASE SUPERFAMILY MEMBER-RELATED"/>
    <property type="match status" value="1"/>
</dbReference>
<dbReference type="InterPro" id="IPR029069">
    <property type="entry name" value="HotDog_dom_sf"/>
</dbReference>
<dbReference type="InterPro" id="IPR006683">
    <property type="entry name" value="Thioestr_dom"/>
</dbReference>
<dbReference type="EMBL" id="FNYV01000001">
    <property type="protein sequence ID" value="SEI70422.1"/>
    <property type="molecule type" value="Genomic_DNA"/>
</dbReference>
<sequence length="209" mass="22442">MAGGERRLAWLMLLAAAPLPPRQGLFDRSNDHCQAESMTQTQDATRSRTFSWSDPSINATQVGRRSGLELLRAMIAGELAAPPVMHLIDMTRMAADEGRVVVELEPQEFHYNPLGTVHGGVLSTLLDTAAACAVHTTLPAGVGYTSLDLNVKFLRPVTVDSGTLRCEGTVLQSGRRTALAQARLTDGRSRLVAHATSTCLLMPLAPPTD</sequence>
<organism evidence="4 5">
    <name type="scientific">Micromonospora phaseoli</name>
    <dbReference type="NCBI Taxonomy" id="1144548"/>
    <lineage>
        <taxon>Bacteria</taxon>
        <taxon>Bacillati</taxon>
        <taxon>Actinomycetota</taxon>
        <taxon>Actinomycetes</taxon>
        <taxon>Micromonosporales</taxon>
        <taxon>Micromonosporaceae</taxon>
        <taxon>Micromonospora</taxon>
    </lineage>
</organism>
<reference evidence="5" key="1">
    <citation type="submission" date="2016-10" db="EMBL/GenBank/DDBJ databases">
        <authorList>
            <person name="Varghese N."/>
            <person name="Submissions S."/>
        </authorList>
    </citation>
    <scope>NUCLEOTIDE SEQUENCE [LARGE SCALE GENOMIC DNA]</scope>
    <source>
        <strain evidence="5">CGMCC 4.7038</strain>
    </source>
</reference>
<dbReference type="NCBIfam" id="TIGR00369">
    <property type="entry name" value="unchar_dom_1"/>
    <property type="match status" value="1"/>
</dbReference>
<dbReference type="PANTHER" id="PTHR21660:SF1">
    <property type="entry name" value="ACYL-COENZYME A THIOESTERASE 13"/>
    <property type="match status" value="1"/>
</dbReference>
<dbReference type="SUPFAM" id="SSF54637">
    <property type="entry name" value="Thioesterase/thiol ester dehydrase-isomerase"/>
    <property type="match status" value="1"/>
</dbReference>
<feature type="domain" description="Thioesterase" evidence="3">
    <location>
        <begin position="115"/>
        <end position="192"/>
    </location>
</feature>
<dbReference type="Pfam" id="PF03061">
    <property type="entry name" value="4HBT"/>
    <property type="match status" value="1"/>
</dbReference>
<gene>
    <name evidence="4" type="ORF">SAMN05443287_101825</name>
</gene>
<dbReference type="GO" id="GO:0047617">
    <property type="term" value="F:fatty acyl-CoA hydrolase activity"/>
    <property type="evidence" value="ECO:0007669"/>
    <property type="project" value="InterPro"/>
</dbReference>
<keyword evidence="5" id="KW-1185">Reference proteome</keyword>
<proteinExistence type="inferred from homology"/>
<dbReference type="STRING" id="1144548.SAMN05443287_101825"/>
<evidence type="ECO:0000259" key="3">
    <source>
        <dbReference type="Pfam" id="PF03061"/>
    </source>
</evidence>
<protein>
    <submittedName>
        <fullName evidence="4">Uncharacterized domain 1-containing protein</fullName>
    </submittedName>
</protein>
<dbReference type="Gene3D" id="3.10.129.10">
    <property type="entry name" value="Hotdog Thioesterase"/>
    <property type="match status" value="1"/>
</dbReference>
<evidence type="ECO:0000256" key="1">
    <source>
        <dbReference type="ARBA" id="ARBA00008324"/>
    </source>
</evidence>
<evidence type="ECO:0000313" key="4">
    <source>
        <dbReference type="EMBL" id="SEI70422.1"/>
    </source>
</evidence>
<dbReference type="AlphaFoldDB" id="A0A1H6T3P2"/>
<dbReference type="InterPro" id="IPR039298">
    <property type="entry name" value="ACOT13"/>
</dbReference>
<accession>A0A1H6T3P2</accession>
<comment type="similarity">
    <text evidence="1">Belongs to the thioesterase PaaI family.</text>
</comment>
<evidence type="ECO:0000313" key="5">
    <source>
        <dbReference type="Proteomes" id="UP000198707"/>
    </source>
</evidence>
<keyword evidence="2" id="KW-0378">Hydrolase</keyword>
<name>A0A1H6T3P2_9ACTN</name>
<dbReference type="InterPro" id="IPR003736">
    <property type="entry name" value="PAAI_dom"/>
</dbReference>